<keyword evidence="4" id="KW-1185">Reference proteome</keyword>
<proteinExistence type="predicted"/>
<feature type="compositionally biased region" description="Basic and acidic residues" evidence="1">
    <location>
        <begin position="190"/>
        <end position="199"/>
    </location>
</feature>
<dbReference type="OrthoDB" id="264640at2759"/>
<dbReference type="GO" id="GO:0051087">
    <property type="term" value="F:protein-folding chaperone binding"/>
    <property type="evidence" value="ECO:0007669"/>
    <property type="project" value="InterPro"/>
</dbReference>
<evidence type="ECO:0008006" key="5">
    <source>
        <dbReference type="Google" id="ProtNLM"/>
    </source>
</evidence>
<name>A0A640KLK7_LEITA</name>
<reference evidence="3" key="1">
    <citation type="submission" date="2019-11" db="EMBL/GenBank/DDBJ databases">
        <title>Leishmania tarentolae CDS.</title>
        <authorList>
            <person name="Goto Y."/>
            <person name="Yamagishi J."/>
        </authorList>
    </citation>
    <scope>NUCLEOTIDE SEQUENCE [LARGE SCALE GENOMIC DNA]</scope>
    <source>
        <strain evidence="3">Parrot Tar II</strain>
    </source>
</reference>
<keyword evidence="2" id="KW-0812">Transmembrane</keyword>
<dbReference type="VEuPathDB" id="TriTrypDB:LtaPh_2109700"/>
<evidence type="ECO:0000313" key="4">
    <source>
        <dbReference type="Proteomes" id="UP000419144"/>
    </source>
</evidence>
<keyword evidence="2" id="KW-0472">Membrane</keyword>
<dbReference type="SUPFAM" id="SSF63491">
    <property type="entry name" value="BAG domain"/>
    <property type="match status" value="1"/>
</dbReference>
<accession>A0A640KLK7</accession>
<gene>
    <name evidence="3" type="ORF">LtaPh_2109700</name>
</gene>
<comment type="caution">
    <text evidence="3">The sequence shown here is derived from an EMBL/GenBank/DDBJ whole genome shotgun (WGS) entry which is preliminary data.</text>
</comment>
<evidence type="ECO:0000313" key="3">
    <source>
        <dbReference type="EMBL" id="GET88329.1"/>
    </source>
</evidence>
<dbReference type="Proteomes" id="UP000419144">
    <property type="component" value="Unassembled WGS sequence"/>
</dbReference>
<feature type="compositionally biased region" description="Polar residues" evidence="1">
    <location>
        <begin position="207"/>
        <end position="223"/>
    </location>
</feature>
<keyword evidence="2" id="KW-1133">Transmembrane helix</keyword>
<dbReference type="Gene3D" id="1.20.58.120">
    <property type="entry name" value="BAG domain"/>
    <property type="match status" value="1"/>
</dbReference>
<dbReference type="EMBL" id="BLBS01000026">
    <property type="protein sequence ID" value="GET88329.1"/>
    <property type="molecule type" value="Genomic_DNA"/>
</dbReference>
<feature type="transmembrane region" description="Helical" evidence="2">
    <location>
        <begin position="64"/>
        <end position="82"/>
    </location>
</feature>
<organism evidence="3 4">
    <name type="scientific">Leishmania tarentolae</name>
    <name type="common">Sauroleishmania tarentolae</name>
    <dbReference type="NCBI Taxonomy" id="5689"/>
    <lineage>
        <taxon>Eukaryota</taxon>
        <taxon>Discoba</taxon>
        <taxon>Euglenozoa</taxon>
        <taxon>Kinetoplastea</taxon>
        <taxon>Metakinetoplastina</taxon>
        <taxon>Trypanosomatida</taxon>
        <taxon>Trypanosomatidae</taxon>
        <taxon>Leishmaniinae</taxon>
        <taxon>Leishmania</taxon>
        <taxon>lizard Leishmania</taxon>
    </lineage>
</organism>
<feature type="region of interest" description="Disordered" evidence="1">
    <location>
        <begin position="190"/>
        <end position="227"/>
    </location>
</feature>
<sequence length="296" mass="31181">MWALWGSSPPAAPEVSAGTLPAASSSPSLSASSSAIVTFPQWRLISTISRKASGQLSKYPAKHIYASVATTLALTVTITFLARHLVHRRGDHVRGGRPISAASVLPCDAATGSDCAVGKLGCVDGAKTAPVRCGAEDGGDDIEFADPVESAFVSYVRRVKQQKEAPFLAALAYLEAAAAELAELRRMHGNHDSFGREEGGEGGEGCNENSSDAHGSNIDNGGSRNDFEDRGAVAEAQAKVHRLAVVADELLTQWICSLDGVPVRQSETLKQRRKALVQEAASLTQRISPHLPDMGV</sequence>
<dbReference type="AlphaFoldDB" id="A0A640KLK7"/>
<protein>
    <recommendedName>
        <fullName evidence="5">BAG domain-containing protein</fullName>
    </recommendedName>
</protein>
<evidence type="ECO:0000256" key="2">
    <source>
        <dbReference type="SAM" id="Phobius"/>
    </source>
</evidence>
<evidence type="ECO:0000256" key="1">
    <source>
        <dbReference type="SAM" id="MobiDB-lite"/>
    </source>
</evidence>
<dbReference type="InterPro" id="IPR036533">
    <property type="entry name" value="BAG_dom_sf"/>
</dbReference>